<name>A0A0N8KQH2_9EURY</name>
<evidence type="ECO:0000313" key="2">
    <source>
        <dbReference type="Proteomes" id="UP000050360"/>
    </source>
</evidence>
<dbReference type="PATRIC" id="fig|1719120.3.peg.3590"/>
<gene>
    <name evidence="1" type="ORF">MPEBLZ_03302</name>
</gene>
<dbReference type="AlphaFoldDB" id="A0A0N8KQH2"/>
<reference evidence="1 2" key="1">
    <citation type="submission" date="2015-09" db="EMBL/GenBank/DDBJ databases">
        <title>A metagenomics-based metabolic model of nitrate-dependent anaerobic oxidation of methane by Methanoperedens-like archaea.</title>
        <authorList>
            <person name="Arshad A."/>
            <person name="Speth D.R."/>
            <person name="De Graaf R.M."/>
            <person name="Op Den Camp H.J."/>
            <person name="Jetten M.S."/>
            <person name="Welte C.U."/>
        </authorList>
    </citation>
    <scope>NUCLEOTIDE SEQUENCE [LARGE SCALE GENOMIC DNA]</scope>
</reference>
<protein>
    <submittedName>
        <fullName evidence="1">Uncharacterized protein</fullName>
    </submittedName>
</protein>
<organism evidence="1 2">
    <name type="scientific">Candidatus Methanoperedens nitratireducens</name>
    <dbReference type="NCBI Taxonomy" id="1392998"/>
    <lineage>
        <taxon>Archaea</taxon>
        <taxon>Methanobacteriati</taxon>
        <taxon>Methanobacteriota</taxon>
        <taxon>Stenosarchaea group</taxon>
        <taxon>Methanomicrobia</taxon>
        <taxon>Methanosarcinales</taxon>
        <taxon>ANME-2 cluster</taxon>
        <taxon>Candidatus Methanoperedentaceae</taxon>
        <taxon>Candidatus Methanoperedens</taxon>
    </lineage>
</organism>
<dbReference type="EMBL" id="LKCM01000263">
    <property type="protein sequence ID" value="KPQ42130.1"/>
    <property type="molecule type" value="Genomic_DNA"/>
</dbReference>
<accession>A0A0N8KQH2</accession>
<evidence type="ECO:0000313" key="1">
    <source>
        <dbReference type="EMBL" id="KPQ42130.1"/>
    </source>
</evidence>
<proteinExistence type="predicted"/>
<sequence length="93" mass="10775">MDTGTWLITMVLPKQNLDDKTFGQLVEEERKLIPRYAPQWTDHNLSDPGITLIDLFAWLTEITLFRINLIRDSHKLKYLKLLGFTPLPPLPAS</sequence>
<comment type="caution">
    <text evidence="1">The sequence shown here is derived from an EMBL/GenBank/DDBJ whole genome shotgun (WGS) entry which is preliminary data.</text>
</comment>
<dbReference type="Proteomes" id="UP000050360">
    <property type="component" value="Unassembled WGS sequence"/>
</dbReference>